<name>A0ABQ2F576_9MICO</name>
<dbReference type="InterPro" id="IPR002822">
    <property type="entry name" value="Ni_insertion"/>
</dbReference>
<organism evidence="3 4">
    <name type="scientific">Ornithinimicrobium pekingense</name>
    <dbReference type="NCBI Taxonomy" id="384677"/>
    <lineage>
        <taxon>Bacteria</taxon>
        <taxon>Bacillati</taxon>
        <taxon>Actinomycetota</taxon>
        <taxon>Actinomycetes</taxon>
        <taxon>Micrococcales</taxon>
        <taxon>Ornithinimicrobiaceae</taxon>
        <taxon>Ornithinimicrobium</taxon>
    </lineage>
</organism>
<keyword evidence="1 2" id="KW-0533">Nickel</keyword>
<accession>A0ABQ2F576</accession>
<comment type="caution">
    <text evidence="3">The sequence shown here is derived from an EMBL/GenBank/DDBJ whole genome shotgun (WGS) entry which is preliminary data.</text>
</comment>
<dbReference type="Gene3D" id="3.30.70.1380">
    <property type="entry name" value="Transcriptional regulatory protein pf0864 domain like"/>
    <property type="match status" value="1"/>
</dbReference>
<dbReference type="PANTHER" id="PTHR36566">
    <property type="entry name" value="NICKEL INSERTION PROTEIN-RELATED"/>
    <property type="match status" value="1"/>
</dbReference>
<gene>
    <name evidence="2" type="primary">larC</name>
    <name evidence="3" type="ORF">GCM10011509_08250</name>
</gene>
<proteinExistence type="inferred from homology"/>
<dbReference type="PANTHER" id="PTHR36566:SF1">
    <property type="entry name" value="PYRIDINIUM-3,5-BISTHIOCARBOXYLIC ACID MONONUCLEOTIDE NICKEL INSERTION PROTEIN"/>
    <property type="match status" value="1"/>
</dbReference>
<comment type="function">
    <text evidence="2">Involved in the biosynthesis of a nickel-pincer cofactor ((SCS)Ni(II) pincer complex). Binds Ni(2+), and functions in nickel delivery to pyridinium-3,5-bisthiocarboxylic acid mononucleotide (P2TMN), to form the mature cofactor. Is thus probably required for the activation of nickel-pincer cofactor-dependent enzymes.</text>
</comment>
<keyword evidence="4" id="KW-1185">Reference proteome</keyword>
<evidence type="ECO:0000256" key="2">
    <source>
        <dbReference type="HAMAP-Rule" id="MF_01074"/>
    </source>
</evidence>
<dbReference type="NCBIfam" id="TIGR00299">
    <property type="entry name" value="nickel pincer cofactor biosynthesis protein LarC"/>
    <property type="match status" value="1"/>
</dbReference>
<comment type="similarity">
    <text evidence="2">Belongs to the LarC family.</text>
</comment>
<comment type="catalytic activity">
    <reaction evidence="2">
        <text>Ni(II)-pyridinium-3,5-bisthiocarboxylate mononucleotide = pyridinium-3,5-bisthiocarboxylate mononucleotide + Ni(2+)</text>
        <dbReference type="Rhea" id="RHEA:54784"/>
        <dbReference type="ChEBI" id="CHEBI:49786"/>
        <dbReference type="ChEBI" id="CHEBI:137372"/>
        <dbReference type="ChEBI" id="CHEBI:137373"/>
        <dbReference type="EC" id="4.99.1.12"/>
    </reaction>
</comment>
<dbReference type="Gene3D" id="3.10.20.300">
    <property type="entry name" value="mk0293 like domain"/>
    <property type="match status" value="1"/>
</dbReference>
<dbReference type="Pfam" id="PF01969">
    <property type="entry name" value="Ni_insertion"/>
    <property type="match status" value="1"/>
</dbReference>
<protein>
    <recommendedName>
        <fullName evidence="2">Pyridinium-3,5-bisthiocarboxylic acid mononucleotide nickel insertion protein</fullName>
        <shortName evidence="2">P2TMN nickel insertion protein</shortName>
        <ecNumber evidence="2">4.99.1.12</ecNumber>
    </recommendedName>
    <alternativeName>
        <fullName evidence="2">Nickel-pincer cofactor biosynthesis protein LarC</fullName>
    </alternativeName>
</protein>
<dbReference type="HAMAP" id="MF_01074">
    <property type="entry name" value="LarC"/>
    <property type="match status" value="1"/>
</dbReference>
<dbReference type="Proteomes" id="UP000662111">
    <property type="component" value="Unassembled WGS sequence"/>
</dbReference>
<evidence type="ECO:0000313" key="4">
    <source>
        <dbReference type="Proteomes" id="UP000662111"/>
    </source>
</evidence>
<reference evidence="4" key="1">
    <citation type="journal article" date="2019" name="Int. J. Syst. Evol. Microbiol.">
        <title>The Global Catalogue of Microorganisms (GCM) 10K type strain sequencing project: providing services to taxonomists for standard genome sequencing and annotation.</title>
        <authorList>
            <consortium name="The Broad Institute Genomics Platform"/>
            <consortium name="The Broad Institute Genome Sequencing Center for Infectious Disease"/>
            <person name="Wu L."/>
            <person name="Ma J."/>
        </authorList>
    </citation>
    <scope>NUCLEOTIDE SEQUENCE [LARGE SCALE GENOMIC DNA]</scope>
    <source>
        <strain evidence="4">CGMCC 1.5362</strain>
    </source>
</reference>
<evidence type="ECO:0000256" key="1">
    <source>
        <dbReference type="ARBA" id="ARBA00022596"/>
    </source>
</evidence>
<dbReference type="EC" id="4.99.1.12" evidence="2"/>
<sequence length="394" mass="40987">MDASAGVAGDMLLGALLDAGAGLDAVRRAVAEVLPEEVEVGVERVTRAGLGALHATVRHTAPSPVRAWSDLRDLLGAARLDERVRTDALRTFGLLAQAESRAHGIPVDEVHFHEVGAWDSVADVVGVCAALADLEVDRLTCGPVGLGSGTVRTDHGTMPVPVPAVLGVLTGSGLVTTADDTLVGECATPTGVALLAALAGGHARGPEGLVVAGGTGAGTRDTEGRANVTRVVLHEPSSAPHEQTLVEVGATVDDLDPRVWPAVVEELLLGGALDVWTTPVLMKKGRHGTVVTALVEPGDRATVVGLLLRHTTTLGVRWHEVRRTALDRVWREVTVSGEQVRVKIGSRDGRVLTVTPELEDCREVSLRQGVPLRVVLRAAESAAQASGWEVGAAI</sequence>
<dbReference type="EMBL" id="BMLB01000002">
    <property type="protein sequence ID" value="GGK62200.1"/>
    <property type="molecule type" value="Genomic_DNA"/>
</dbReference>
<evidence type="ECO:0000313" key="3">
    <source>
        <dbReference type="EMBL" id="GGK62200.1"/>
    </source>
</evidence>
<keyword evidence="2" id="KW-0456">Lyase</keyword>